<dbReference type="AlphaFoldDB" id="A0A5C8NRV4"/>
<comment type="caution">
    <text evidence="7">The sequence shown here is derived from an EMBL/GenBank/DDBJ whole genome shotgun (WGS) entry which is preliminary data.</text>
</comment>
<sequence>MQWVIEEKQSGMTIHSFLRLEKQFSRRILKAVKFDGGKITVNGTEKTVRYVLNTGDYLQVQLPKEERGTIKAVDLPLDIVYEDDAILIINKQPGIATIPSFNHPTKTITNGVLAYYERNNIPYTVHIVTRLDRDTSGLLLIAKHRYSHSLLAKAQQEGAVQRYYTAIVEGKFCKKKGKIDANIGRKEGSIIERKVRADGQYAITNYKVMKEMKNMSLVEINLETGRTHQIRVHMAWLGHPLVGDDLYGACAQLMRRQALHCSKLVFPHPITKKQVEIELPLPTDMEKLTSE</sequence>
<feature type="active site" evidence="4">
    <location>
        <position position="132"/>
    </location>
</feature>
<dbReference type="FunFam" id="3.30.2350.10:FF:000005">
    <property type="entry name" value="Pseudouridine synthase"/>
    <property type="match status" value="1"/>
</dbReference>
<evidence type="ECO:0000256" key="3">
    <source>
        <dbReference type="ARBA" id="ARBA00023235"/>
    </source>
</evidence>
<evidence type="ECO:0000259" key="6">
    <source>
        <dbReference type="Pfam" id="PF00849"/>
    </source>
</evidence>
<dbReference type="InterPro" id="IPR006225">
    <property type="entry name" value="PsdUridine_synth_RluC/D"/>
</dbReference>
<proteinExistence type="inferred from homology"/>
<feature type="domain" description="Pseudouridine synthase RsuA/RluA-like" evidence="6">
    <location>
        <begin position="86"/>
        <end position="235"/>
    </location>
</feature>
<comment type="catalytic activity">
    <reaction evidence="1 5">
        <text>a uridine in RNA = a pseudouridine in RNA</text>
        <dbReference type="Rhea" id="RHEA:48348"/>
        <dbReference type="Rhea" id="RHEA-COMP:12068"/>
        <dbReference type="Rhea" id="RHEA-COMP:12069"/>
        <dbReference type="ChEBI" id="CHEBI:65314"/>
        <dbReference type="ChEBI" id="CHEBI:65315"/>
    </reaction>
</comment>
<evidence type="ECO:0000256" key="4">
    <source>
        <dbReference type="PIRSR" id="PIRSR606225-1"/>
    </source>
</evidence>
<dbReference type="PANTHER" id="PTHR21600">
    <property type="entry name" value="MITOCHONDRIAL RNA PSEUDOURIDINE SYNTHASE"/>
    <property type="match status" value="1"/>
</dbReference>
<dbReference type="EC" id="5.4.99.-" evidence="5"/>
<reference evidence="7 8" key="1">
    <citation type="submission" date="2019-06" db="EMBL/GenBank/DDBJ databases">
        <title>Cerasibacillus sp. nov., isolated from maize field.</title>
        <authorList>
            <person name="Lin S.-Y."/>
            <person name="Tsai C.-F."/>
            <person name="Young C.-C."/>
        </authorList>
    </citation>
    <scope>NUCLEOTIDE SEQUENCE [LARGE SCALE GENOMIC DNA]</scope>
    <source>
        <strain evidence="7 8">CC-CFT480</strain>
    </source>
</reference>
<dbReference type="Proteomes" id="UP000321574">
    <property type="component" value="Unassembled WGS sequence"/>
</dbReference>
<dbReference type="PROSITE" id="PS01129">
    <property type="entry name" value="PSI_RLU"/>
    <property type="match status" value="1"/>
</dbReference>
<keyword evidence="8" id="KW-1185">Reference proteome</keyword>
<protein>
    <recommendedName>
        <fullName evidence="5">Pseudouridine synthase</fullName>
        <ecNumber evidence="5">5.4.99.-</ecNumber>
    </recommendedName>
</protein>
<comment type="function">
    <text evidence="5">Responsible for synthesis of pseudouridine from uracil.</text>
</comment>
<accession>A0A5C8NRV4</accession>
<evidence type="ECO:0000256" key="5">
    <source>
        <dbReference type="RuleBase" id="RU362028"/>
    </source>
</evidence>
<dbReference type="InterPro" id="IPR050188">
    <property type="entry name" value="RluA_PseudoU_synthase"/>
</dbReference>
<gene>
    <name evidence="7" type="ORF">FHP05_10370</name>
</gene>
<dbReference type="CDD" id="cd02869">
    <property type="entry name" value="PseudoU_synth_RluA_like"/>
    <property type="match status" value="1"/>
</dbReference>
<dbReference type="NCBIfam" id="TIGR00005">
    <property type="entry name" value="rluA_subfam"/>
    <property type="match status" value="1"/>
</dbReference>
<dbReference type="InterPro" id="IPR020103">
    <property type="entry name" value="PsdUridine_synth_cat_dom_sf"/>
</dbReference>
<dbReference type="SUPFAM" id="SSF55120">
    <property type="entry name" value="Pseudouridine synthase"/>
    <property type="match status" value="1"/>
</dbReference>
<dbReference type="GO" id="GO:0140098">
    <property type="term" value="F:catalytic activity, acting on RNA"/>
    <property type="evidence" value="ECO:0007669"/>
    <property type="project" value="UniProtKB-ARBA"/>
</dbReference>
<dbReference type="GO" id="GO:0000455">
    <property type="term" value="P:enzyme-directed rRNA pseudouridine synthesis"/>
    <property type="evidence" value="ECO:0007669"/>
    <property type="project" value="TreeGrafter"/>
</dbReference>
<name>A0A5C8NRV4_9BACI</name>
<evidence type="ECO:0000313" key="7">
    <source>
        <dbReference type="EMBL" id="TXL64082.1"/>
    </source>
</evidence>
<dbReference type="GO" id="GO:0009982">
    <property type="term" value="F:pseudouridine synthase activity"/>
    <property type="evidence" value="ECO:0007669"/>
    <property type="project" value="InterPro"/>
</dbReference>
<keyword evidence="3 5" id="KW-0413">Isomerase</keyword>
<dbReference type="GO" id="GO:0003723">
    <property type="term" value="F:RNA binding"/>
    <property type="evidence" value="ECO:0007669"/>
    <property type="project" value="InterPro"/>
</dbReference>
<dbReference type="Gene3D" id="3.30.2350.10">
    <property type="entry name" value="Pseudouridine synthase"/>
    <property type="match status" value="1"/>
</dbReference>
<comment type="similarity">
    <text evidence="2 5">Belongs to the pseudouridine synthase RluA family.</text>
</comment>
<dbReference type="InterPro" id="IPR006145">
    <property type="entry name" value="PsdUridine_synth_RsuA/RluA"/>
</dbReference>
<evidence type="ECO:0000313" key="8">
    <source>
        <dbReference type="Proteomes" id="UP000321574"/>
    </source>
</evidence>
<organism evidence="7 8">
    <name type="scientific">Cerasibacillus terrae</name>
    <dbReference type="NCBI Taxonomy" id="2498845"/>
    <lineage>
        <taxon>Bacteria</taxon>
        <taxon>Bacillati</taxon>
        <taxon>Bacillota</taxon>
        <taxon>Bacilli</taxon>
        <taxon>Bacillales</taxon>
        <taxon>Bacillaceae</taxon>
        <taxon>Cerasibacillus</taxon>
    </lineage>
</organism>
<dbReference type="InterPro" id="IPR006224">
    <property type="entry name" value="PsdUridine_synth_RluA-like_CS"/>
</dbReference>
<dbReference type="RefSeq" id="WP_147667977.1">
    <property type="nucleotide sequence ID" value="NZ_VDUW01000006.1"/>
</dbReference>
<evidence type="ECO:0000256" key="2">
    <source>
        <dbReference type="ARBA" id="ARBA00010876"/>
    </source>
</evidence>
<dbReference type="OrthoDB" id="9807829at2"/>
<dbReference type="EMBL" id="VDUW01000006">
    <property type="protein sequence ID" value="TXL64082.1"/>
    <property type="molecule type" value="Genomic_DNA"/>
</dbReference>
<evidence type="ECO:0000256" key="1">
    <source>
        <dbReference type="ARBA" id="ARBA00000073"/>
    </source>
</evidence>
<dbReference type="Pfam" id="PF00849">
    <property type="entry name" value="PseudoU_synth_2"/>
    <property type="match status" value="1"/>
</dbReference>
<dbReference type="PANTHER" id="PTHR21600:SF35">
    <property type="entry name" value="PSEUDOURIDINE SYNTHASE"/>
    <property type="match status" value="1"/>
</dbReference>